<dbReference type="Gene3D" id="1.25.40.20">
    <property type="entry name" value="Ankyrin repeat-containing domain"/>
    <property type="match status" value="1"/>
</dbReference>
<sequence>MGSGCSVEVVRQLDCQSCHTCDEDTLDSSYVWAGCLSREEPLQHLPHPWDDETPTPRGPVPPWAVAMLEPDGPLVDRTATGATPPRVLAPARCSPPGLPEEFEQTSQEEPSLLTALGVSYSREIFRAARVGDVVILEKMIQDAHAKTDETRYQAEEVTRLLSVARDISGETLVGAAAKHGEASAVQLLLSHRADPTAADSRGRMALHRAAEGGDLLSTLLVLDRLQLANRYVNVTDFVDNAGESPGTLAAQSGCEEVCGALEVFGDLQLNAEQQYFGQLSGGTFGGLLALVDFTEVSSKERSRAKKVLQEVTTGGALVEHIWPPALECESALGQALGEAFDGLHRAEDLLMNTLWMPTRYTVEAPWKGFAKTLDLRARWQRLRLEAMLQCGESELEEFWQTHINARRMAQLTKTPGSLRQLYLGVLWLYTRESWLPHIIDAIADVLRHLEEEDADPCSVPFPFQELIKSLSPMAQLVQAATCFFRRTGVKHEGVTFRPLALPASGLQQLIDMYLARKDEYERAAVRAKEKQDGESPLALDAGMWFVLSHLSFPTAYASRWDAGKRLVQTNSNVLVAIQTDSRSPSYPEHMSLKGGGDDVIYPAGTLFRLVRLARTTSSDLEPQACPKGSQMQWSVTVIELAATDPRPDAFLLLDKWSGFSQEEVEEFLLAWAEEVSGHVQQRHRLEQASALLHGSKQLHWLRAAATLRSRYAPEGS</sequence>
<dbReference type="PANTHER" id="PTHR24166:SF48">
    <property type="entry name" value="PROTEIN VAPYRIN"/>
    <property type="match status" value="1"/>
</dbReference>
<keyword evidence="2 3" id="KW-0040">ANK repeat</keyword>
<proteinExistence type="predicted"/>
<dbReference type="InterPro" id="IPR050889">
    <property type="entry name" value="Dendritic_Spine_Reg/Scaffold"/>
</dbReference>
<evidence type="ECO:0000256" key="1">
    <source>
        <dbReference type="ARBA" id="ARBA00022737"/>
    </source>
</evidence>
<accession>A0ABP0NP13</accession>
<evidence type="ECO:0000256" key="3">
    <source>
        <dbReference type="PROSITE-ProRule" id="PRU00023"/>
    </source>
</evidence>
<feature type="repeat" description="ANK" evidence="3">
    <location>
        <begin position="168"/>
        <end position="200"/>
    </location>
</feature>
<dbReference type="Proteomes" id="UP001642484">
    <property type="component" value="Unassembled WGS sequence"/>
</dbReference>
<dbReference type="PANTHER" id="PTHR24166">
    <property type="entry name" value="ROLLING PEBBLES, ISOFORM B"/>
    <property type="match status" value="1"/>
</dbReference>
<keyword evidence="1" id="KW-0677">Repeat</keyword>
<evidence type="ECO:0000256" key="2">
    <source>
        <dbReference type="ARBA" id="ARBA00023043"/>
    </source>
</evidence>
<evidence type="ECO:0000313" key="5">
    <source>
        <dbReference type="Proteomes" id="UP001642484"/>
    </source>
</evidence>
<gene>
    <name evidence="4" type="ORF">CCMP2556_LOCUS31905</name>
</gene>
<evidence type="ECO:0000313" key="4">
    <source>
        <dbReference type="EMBL" id="CAK9064897.1"/>
    </source>
</evidence>
<comment type="caution">
    <text evidence="4">The sequence shown here is derived from an EMBL/GenBank/DDBJ whole genome shotgun (WGS) entry which is preliminary data.</text>
</comment>
<reference evidence="4 5" key="1">
    <citation type="submission" date="2024-02" db="EMBL/GenBank/DDBJ databases">
        <authorList>
            <person name="Chen Y."/>
            <person name="Shah S."/>
            <person name="Dougan E. K."/>
            <person name="Thang M."/>
            <person name="Chan C."/>
        </authorList>
    </citation>
    <scope>NUCLEOTIDE SEQUENCE [LARGE SCALE GENOMIC DNA]</scope>
</reference>
<dbReference type="EMBL" id="CAXAMN010021962">
    <property type="protein sequence ID" value="CAK9064897.1"/>
    <property type="molecule type" value="Genomic_DNA"/>
</dbReference>
<dbReference type="InterPro" id="IPR036770">
    <property type="entry name" value="Ankyrin_rpt-contain_sf"/>
</dbReference>
<organism evidence="4 5">
    <name type="scientific">Durusdinium trenchii</name>
    <dbReference type="NCBI Taxonomy" id="1381693"/>
    <lineage>
        <taxon>Eukaryota</taxon>
        <taxon>Sar</taxon>
        <taxon>Alveolata</taxon>
        <taxon>Dinophyceae</taxon>
        <taxon>Suessiales</taxon>
        <taxon>Symbiodiniaceae</taxon>
        <taxon>Durusdinium</taxon>
    </lineage>
</organism>
<dbReference type="InterPro" id="IPR002110">
    <property type="entry name" value="Ankyrin_rpt"/>
</dbReference>
<dbReference type="PROSITE" id="PS50088">
    <property type="entry name" value="ANK_REPEAT"/>
    <property type="match status" value="1"/>
</dbReference>
<keyword evidence="5" id="KW-1185">Reference proteome</keyword>
<protein>
    <recommendedName>
        <fullName evidence="6">NAD(+)--protein-arginine ADP-ribosyltransferase</fullName>
    </recommendedName>
</protein>
<dbReference type="SUPFAM" id="SSF48403">
    <property type="entry name" value="Ankyrin repeat"/>
    <property type="match status" value="1"/>
</dbReference>
<evidence type="ECO:0008006" key="6">
    <source>
        <dbReference type="Google" id="ProtNLM"/>
    </source>
</evidence>
<dbReference type="Pfam" id="PF12796">
    <property type="entry name" value="Ank_2"/>
    <property type="match status" value="1"/>
</dbReference>
<name>A0ABP0NP13_9DINO</name>